<evidence type="ECO:0000313" key="2">
    <source>
        <dbReference type="Proteomes" id="UP000660380"/>
    </source>
</evidence>
<name>A0ABR8H0Y1_9CYAN</name>
<dbReference type="Proteomes" id="UP000660380">
    <property type="component" value="Unassembled WGS sequence"/>
</dbReference>
<dbReference type="RefSeq" id="WP_029634724.1">
    <property type="nucleotide sequence ID" value="NZ_JACJTA010000127.1"/>
</dbReference>
<dbReference type="EMBL" id="JACJTA010000127">
    <property type="protein sequence ID" value="MBD2609097.1"/>
    <property type="molecule type" value="Genomic_DNA"/>
</dbReference>
<dbReference type="InterPro" id="IPR011335">
    <property type="entry name" value="Restrct_endonuc-II-like"/>
</dbReference>
<dbReference type="Gene3D" id="3.40.1350.10">
    <property type="match status" value="1"/>
</dbReference>
<organism evidence="1 2">
    <name type="scientific">Scytonema hofmannii FACHB-248</name>
    <dbReference type="NCBI Taxonomy" id="1842502"/>
    <lineage>
        <taxon>Bacteria</taxon>
        <taxon>Bacillati</taxon>
        <taxon>Cyanobacteriota</taxon>
        <taxon>Cyanophyceae</taxon>
        <taxon>Nostocales</taxon>
        <taxon>Scytonemataceae</taxon>
        <taxon>Scytonema</taxon>
    </lineage>
</organism>
<comment type="caution">
    <text evidence="1">The sequence shown here is derived from an EMBL/GenBank/DDBJ whole genome shotgun (WGS) entry which is preliminary data.</text>
</comment>
<dbReference type="InterPro" id="IPR014919">
    <property type="entry name" value="XisH"/>
</dbReference>
<reference evidence="1 2" key="1">
    <citation type="journal article" date="2020" name="ISME J.">
        <title>Comparative genomics reveals insights into cyanobacterial evolution and habitat adaptation.</title>
        <authorList>
            <person name="Chen M.Y."/>
            <person name="Teng W.K."/>
            <person name="Zhao L."/>
            <person name="Hu C.X."/>
            <person name="Zhou Y.K."/>
            <person name="Han B.P."/>
            <person name="Song L.R."/>
            <person name="Shu W.S."/>
        </authorList>
    </citation>
    <scope>NUCLEOTIDE SEQUENCE [LARGE SCALE GENOMIC DNA]</scope>
    <source>
        <strain evidence="1 2">FACHB-248</strain>
    </source>
</reference>
<gene>
    <name evidence="1" type="ORF">H6G81_32425</name>
</gene>
<dbReference type="InterPro" id="IPR011856">
    <property type="entry name" value="tRNA_endonuc-like_dom_sf"/>
</dbReference>
<accession>A0ABR8H0Y1</accession>
<dbReference type="Pfam" id="PF08814">
    <property type="entry name" value="XisH"/>
    <property type="match status" value="1"/>
</dbReference>
<dbReference type="SUPFAM" id="SSF52980">
    <property type="entry name" value="Restriction endonuclease-like"/>
    <property type="match status" value="1"/>
</dbReference>
<keyword evidence="2" id="KW-1185">Reference proteome</keyword>
<proteinExistence type="predicted"/>
<evidence type="ECO:0000313" key="1">
    <source>
        <dbReference type="EMBL" id="MBD2609097.1"/>
    </source>
</evidence>
<protein>
    <submittedName>
        <fullName evidence="1">XisH family protein</fullName>
    </submittedName>
</protein>
<sequence length="144" mass="16459">MPRRDIYHDTVKHALQKAGWTITHDPFPLKIGNKRLSADLGAERIIGAEKETEKIVVEVKSFVGESDVKDLEQALGQYILYRQILNEIGEERDLYLAVSRPIFQSVFSIELGQILLNNKIIKLLVFDDVTEVIVKWIPDSSIKK</sequence>
<dbReference type="CDD" id="cd22366">
    <property type="entry name" value="XisH-like"/>
    <property type="match status" value="1"/>
</dbReference>